<dbReference type="CDD" id="cd13315">
    <property type="entry name" value="PH_Sec3"/>
    <property type="match status" value="1"/>
</dbReference>
<feature type="compositionally biased region" description="Low complexity" evidence="5">
    <location>
        <begin position="293"/>
        <end position="307"/>
    </location>
</feature>
<dbReference type="GO" id="GO:0005886">
    <property type="term" value="C:plasma membrane"/>
    <property type="evidence" value="ECO:0007669"/>
    <property type="project" value="TreeGrafter"/>
</dbReference>
<dbReference type="GO" id="GO:0000145">
    <property type="term" value="C:exocyst"/>
    <property type="evidence" value="ECO:0007669"/>
    <property type="project" value="InterPro"/>
</dbReference>
<feature type="compositionally biased region" description="Polar residues" evidence="5">
    <location>
        <begin position="444"/>
        <end position="460"/>
    </location>
</feature>
<dbReference type="Pfam" id="PF20654">
    <property type="entry name" value="Sec3_C-term"/>
    <property type="match status" value="1"/>
</dbReference>
<dbReference type="PANTHER" id="PTHR16092:SF14">
    <property type="entry name" value="EXOCYST COMPLEX COMPONENT 1 ISOFORM X1"/>
    <property type="match status" value="1"/>
</dbReference>
<feature type="region of interest" description="Disordered" evidence="5">
    <location>
        <begin position="622"/>
        <end position="672"/>
    </location>
</feature>
<proteinExistence type="inferred from homology"/>
<feature type="compositionally biased region" description="Polar residues" evidence="5">
    <location>
        <begin position="334"/>
        <end position="368"/>
    </location>
</feature>
<sequence length="1457" mass="162534">MSSASANDSRNPAGPEMSRAEIFEDEKKRIIESCFVKKEADGSASESYITHIRIVEDAAYPSSPSPLESPPDNKKARVIIVAVRRSGRVRMHKARENANGTFSIGKTWILDDLDVIESFTNAVPQTAEQQQNKSRAGPTGFIVTVQKPYYWKANTAKEKDFFIFSLIKIYKKYTGGRLPQLIGFSSQELDQLGGASGPQNGVPLAARPNMSTGVSSRVLSQETPVIRESPVETSRERRQRPSQERLSQERPSQERPSQEPPPGERVLHSAIAQNRFVRSAGSNERIHMPGAFPSTDSIQDPSPQSSQHQLKTKRSESPALHNAISQPKFRRPSAGQSTDSFQSGREIQPAPLQQSGRSSNEKVGQNGTYGAGVSAAPARPITTTQEMPVNAVKDVPTSAPHAEEPTPAKQAITLNFNPGSNDNSTDQATSLKESQDHRNRNMRDPSQVTRGPPSLSQPESSGDHFPNETRSMIASSPQNSQTTTPEVISLGPAANDDGSLTPQPSVTKFPPTPPPETPTEEHRPGLGPMIKKKSATEVASKFRKAATAYNAFKPRAGGAAEKVANDKPTSGDGITGVFQAPSLLKGISQDDVRPATPKQSLEIRPSTPDVRKEILTVQITTSPAKSVTPVPPEPVSQKPSEAVLQSTPESGKRPPVAEKAQEDRRKKHRSDHSAKYARILGIDLSLLEGRTFEIEEVLNDFGWGEERSGRATFEELETGIRKEIARVEAGSWLSAVENNDERVVAVADMMDRVMSECDELDNLLTLYNVELGTLSEDVAYIEAQSQGLQVQTANQKLLQSELKNLLDTISISTSDLSRLKNNSLNITSEVQEVEYTLAQLYAAMLTIDPKLRHNDSKSMSVDQAGLHRSSSTGHGSIELSSMHAVREKKETFRRESVDFIQRLTRHMSRMFQEVEQQTKDALESKRNNQVSASFTKLDHHLRDAPKKGLWLYSPLILFAREMEQSEWENLLHMYESRIKPHYQEEFGDNVTAWKRATRKPAGDEQDVLFTTQEKENESLVGRKLTVKRSKTVRVGDRISSGDKPRDGKVTAYEAFAGALTEMARVIFVEQNFVVDLFHASSLDTRDFIDAHAIDPAQRGAGDMMVKKPFDPDRNMAKIVLGVMEEIYSFWPTELQALADWTIKQDVMNGVGVLFALESQLLEIEETNQEFLTQAVTKIHDRLVNKFTHFINEQIRGIEDTKVKIKKRKGVIAFMKTFPNFSIALENMLPSTRSLDHLPVRATVNDAYNKLNKAMFESLKFIAKETPTATQAVATPGDLEDKEALNYHILLIENMNHYIEEVAIRKNPILEEWNFRARAEMNEHMELYLAAVIRRPLGKLLDFLESTESLIRNNPGSPTSIATRASHSRSTFKKMLSSYDAKEIKRGIETLKKRVDKHFGDGDDTAGLSRELVTKVFRECEGRYVQVGERVNKVVRDVYESSLEVEWRREDVVSAFRR</sequence>
<dbReference type="SMART" id="SM01313">
    <property type="entry name" value="Sec3-PIP2_bind"/>
    <property type="match status" value="1"/>
</dbReference>
<feature type="compositionally biased region" description="Basic and acidic residues" evidence="5">
    <location>
        <begin position="650"/>
        <end position="664"/>
    </location>
</feature>
<dbReference type="Pfam" id="PF15277">
    <property type="entry name" value="Sec3-PIP2_bind"/>
    <property type="match status" value="1"/>
</dbReference>
<organism evidence="7 8">
    <name type="scientific">Alectoria fallacina</name>
    <dbReference type="NCBI Taxonomy" id="1903189"/>
    <lineage>
        <taxon>Eukaryota</taxon>
        <taxon>Fungi</taxon>
        <taxon>Dikarya</taxon>
        <taxon>Ascomycota</taxon>
        <taxon>Pezizomycotina</taxon>
        <taxon>Lecanoromycetes</taxon>
        <taxon>OSLEUM clade</taxon>
        <taxon>Lecanoromycetidae</taxon>
        <taxon>Lecanorales</taxon>
        <taxon>Lecanorineae</taxon>
        <taxon>Parmeliaceae</taxon>
        <taxon>Alectoria</taxon>
    </lineage>
</organism>
<feature type="compositionally biased region" description="Basic and acidic residues" evidence="5">
    <location>
        <begin position="229"/>
        <end position="257"/>
    </location>
</feature>
<feature type="region of interest" description="Disordered" evidence="5">
    <location>
        <begin position="280"/>
        <end position="537"/>
    </location>
</feature>
<keyword evidence="2" id="KW-0813">Transport</keyword>
<feature type="compositionally biased region" description="Polar residues" evidence="5">
    <location>
        <begin position="468"/>
        <end position="486"/>
    </location>
</feature>
<protein>
    <recommendedName>
        <fullName evidence="6">Exocyst complex component Sec3 PIP2-binding N-terminal domain-containing protein</fullName>
    </recommendedName>
</protein>
<comment type="similarity">
    <text evidence="1">Belongs to the SEC3 family.</text>
</comment>
<evidence type="ECO:0000256" key="4">
    <source>
        <dbReference type="ARBA" id="ARBA00023054"/>
    </source>
</evidence>
<dbReference type="GO" id="GO:0006887">
    <property type="term" value="P:exocytosis"/>
    <property type="evidence" value="ECO:0007669"/>
    <property type="project" value="UniProtKB-KW"/>
</dbReference>
<accession>A0A8H3IZ10</accession>
<dbReference type="InterPro" id="IPR048628">
    <property type="entry name" value="Sec3_C"/>
</dbReference>
<evidence type="ECO:0000259" key="6">
    <source>
        <dbReference type="SMART" id="SM01313"/>
    </source>
</evidence>
<dbReference type="EMBL" id="CAJPDR010000368">
    <property type="protein sequence ID" value="CAF9934014.1"/>
    <property type="molecule type" value="Genomic_DNA"/>
</dbReference>
<evidence type="ECO:0000313" key="8">
    <source>
        <dbReference type="Proteomes" id="UP000664203"/>
    </source>
</evidence>
<dbReference type="GO" id="GO:0006893">
    <property type="term" value="P:Golgi to plasma membrane transport"/>
    <property type="evidence" value="ECO:0007669"/>
    <property type="project" value="TreeGrafter"/>
</dbReference>
<evidence type="ECO:0000256" key="5">
    <source>
        <dbReference type="SAM" id="MobiDB-lite"/>
    </source>
</evidence>
<feature type="compositionally biased region" description="Polar residues" evidence="5">
    <location>
        <begin position="412"/>
        <end position="432"/>
    </location>
</feature>
<feature type="region of interest" description="Disordered" evidence="5">
    <location>
        <begin position="193"/>
        <end position="265"/>
    </location>
</feature>
<evidence type="ECO:0000256" key="3">
    <source>
        <dbReference type="ARBA" id="ARBA00022483"/>
    </source>
</evidence>
<keyword evidence="8" id="KW-1185">Reference proteome</keyword>
<gene>
    <name evidence="7" type="ORF">ALECFALPRED_005823</name>
</gene>
<feature type="region of interest" description="Disordered" evidence="5">
    <location>
        <begin position="1"/>
        <end position="21"/>
    </location>
</feature>
<evidence type="ECO:0000256" key="2">
    <source>
        <dbReference type="ARBA" id="ARBA00022448"/>
    </source>
</evidence>
<comment type="caution">
    <text evidence="7">The sequence shown here is derived from an EMBL/GenBank/DDBJ whole genome shotgun (WGS) entry which is preliminary data.</text>
</comment>
<dbReference type="GO" id="GO:0005546">
    <property type="term" value="F:phosphatidylinositol-4,5-bisphosphate binding"/>
    <property type="evidence" value="ECO:0007669"/>
    <property type="project" value="TreeGrafter"/>
</dbReference>
<keyword evidence="4" id="KW-0175">Coiled coil</keyword>
<dbReference type="FunFam" id="2.30.29.90:FF:000003">
    <property type="entry name" value="Exocyst complex component Sec3"/>
    <property type="match status" value="1"/>
</dbReference>
<keyword evidence="3" id="KW-0268">Exocytosis</keyword>
<dbReference type="OrthoDB" id="27109at2759"/>
<dbReference type="Gene3D" id="2.30.29.90">
    <property type="match status" value="1"/>
</dbReference>
<reference evidence="7" key="1">
    <citation type="submission" date="2021-03" db="EMBL/GenBank/DDBJ databases">
        <authorList>
            <person name="Tagirdzhanova G."/>
        </authorList>
    </citation>
    <scope>NUCLEOTIDE SEQUENCE</scope>
</reference>
<feature type="domain" description="Exocyst complex component Sec3 PIP2-binding N-terminal" evidence="6">
    <location>
        <begin position="72"/>
        <end position="173"/>
    </location>
</feature>
<name>A0A8H3IZ10_9LECA</name>
<feature type="compositionally biased region" description="Polar residues" evidence="5">
    <location>
        <begin position="1"/>
        <end position="10"/>
    </location>
</feature>
<dbReference type="PANTHER" id="PTHR16092">
    <property type="entry name" value="SEC3/SYNTAXIN-RELATED"/>
    <property type="match status" value="1"/>
</dbReference>
<evidence type="ECO:0000313" key="7">
    <source>
        <dbReference type="EMBL" id="CAF9934014.1"/>
    </source>
</evidence>
<dbReference type="InterPro" id="IPR019160">
    <property type="entry name" value="Sec3_CC"/>
</dbReference>
<dbReference type="InterPro" id="IPR028258">
    <property type="entry name" value="Sec3-PIP2_bind"/>
</dbReference>
<dbReference type="Pfam" id="PF09763">
    <property type="entry name" value="Sec3_CC"/>
    <property type="match status" value="1"/>
</dbReference>
<feature type="compositionally biased region" description="Polar residues" evidence="5">
    <location>
        <begin position="637"/>
        <end position="649"/>
    </location>
</feature>
<evidence type="ECO:0000256" key="1">
    <source>
        <dbReference type="ARBA" id="ARBA00006518"/>
    </source>
</evidence>
<feature type="region of interest" description="Disordered" evidence="5">
    <location>
        <begin position="589"/>
        <end position="609"/>
    </location>
</feature>
<feature type="compositionally biased region" description="Basic and acidic residues" evidence="5">
    <location>
        <begin position="433"/>
        <end position="443"/>
    </location>
</feature>
<dbReference type="Proteomes" id="UP000664203">
    <property type="component" value="Unassembled WGS sequence"/>
</dbReference>
<feature type="compositionally biased region" description="Polar residues" evidence="5">
    <location>
        <begin position="209"/>
        <end position="223"/>
    </location>
</feature>